<accession>A0A9P9YRR3</accession>
<sequence>MTKADTREKGEKHASENAQTNPTLRQITLSQLKYHRSEEEAVGKRSKQIG</sequence>
<dbReference type="AlphaFoldDB" id="A0A9P9YRR3"/>
<dbReference type="EMBL" id="JAMKOV010000003">
    <property type="protein sequence ID" value="KAI8041698.1"/>
    <property type="molecule type" value="Genomic_DNA"/>
</dbReference>
<gene>
    <name evidence="2" type="ORF">M5D96_005964</name>
</gene>
<protein>
    <submittedName>
        <fullName evidence="2">Uncharacterized protein</fullName>
    </submittedName>
</protein>
<feature type="compositionally biased region" description="Basic and acidic residues" evidence="1">
    <location>
        <begin position="1"/>
        <end position="15"/>
    </location>
</feature>
<evidence type="ECO:0000313" key="2">
    <source>
        <dbReference type="EMBL" id="KAI8041698.1"/>
    </source>
</evidence>
<feature type="region of interest" description="Disordered" evidence="1">
    <location>
        <begin position="1"/>
        <end position="26"/>
    </location>
</feature>
<keyword evidence="3" id="KW-1185">Reference proteome</keyword>
<organism evidence="2 3">
    <name type="scientific">Drosophila gunungcola</name>
    <name type="common">fruit fly</name>
    <dbReference type="NCBI Taxonomy" id="103775"/>
    <lineage>
        <taxon>Eukaryota</taxon>
        <taxon>Metazoa</taxon>
        <taxon>Ecdysozoa</taxon>
        <taxon>Arthropoda</taxon>
        <taxon>Hexapoda</taxon>
        <taxon>Insecta</taxon>
        <taxon>Pterygota</taxon>
        <taxon>Neoptera</taxon>
        <taxon>Endopterygota</taxon>
        <taxon>Diptera</taxon>
        <taxon>Brachycera</taxon>
        <taxon>Muscomorpha</taxon>
        <taxon>Ephydroidea</taxon>
        <taxon>Drosophilidae</taxon>
        <taxon>Drosophila</taxon>
        <taxon>Sophophora</taxon>
    </lineage>
</organism>
<feature type="compositionally biased region" description="Polar residues" evidence="1">
    <location>
        <begin position="16"/>
        <end position="26"/>
    </location>
</feature>
<evidence type="ECO:0000256" key="1">
    <source>
        <dbReference type="SAM" id="MobiDB-lite"/>
    </source>
</evidence>
<comment type="caution">
    <text evidence="2">The sequence shown here is derived from an EMBL/GenBank/DDBJ whole genome shotgun (WGS) entry which is preliminary data.</text>
</comment>
<name>A0A9P9YRR3_9MUSC</name>
<feature type="region of interest" description="Disordered" evidence="1">
    <location>
        <begin position="31"/>
        <end position="50"/>
    </location>
</feature>
<reference evidence="2" key="1">
    <citation type="journal article" date="2023" name="Genome Biol. Evol.">
        <title>Long-read-based Genome Assembly of Drosophila gunungcola Reveals Fewer Chemosensory Genes in Flower-breeding Species.</title>
        <authorList>
            <person name="Negi A."/>
            <person name="Liao B.Y."/>
            <person name="Yeh S.D."/>
        </authorList>
    </citation>
    <scope>NUCLEOTIDE SEQUENCE</scope>
    <source>
        <strain evidence="2">Sukarami</strain>
    </source>
</reference>
<dbReference type="Proteomes" id="UP001059596">
    <property type="component" value="Unassembled WGS sequence"/>
</dbReference>
<proteinExistence type="predicted"/>
<evidence type="ECO:0000313" key="3">
    <source>
        <dbReference type="Proteomes" id="UP001059596"/>
    </source>
</evidence>